<evidence type="ECO:0000313" key="2">
    <source>
        <dbReference type="EMBL" id="VVB17761.1"/>
    </source>
</evidence>
<protein>
    <submittedName>
        <fullName evidence="2">Uncharacterized protein</fullName>
    </submittedName>
</protein>
<dbReference type="EMBL" id="CABITT030000008">
    <property type="protein sequence ID" value="VVB17761.1"/>
    <property type="molecule type" value="Genomic_DNA"/>
</dbReference>
<name>A0A565CW45_9BRAS</name>
<gene>
    <name evidence="2" type="ORF">ANE_LOCUS28205</name>
</gene>
<keyword evidence="3" id="KW-1185">Reference proteome</keyword>
<organism evidence="2 3">
    <name type="scientific">Arabis nemorensis</name>
    <dbReference type="NCBI Taxonomy" id="586526"/>
    <lineage>
        <taxon>Eukaryota</taxon>
        <taxon>Viridiplantae</taxon>
        <taxon>Streptophyta</taxon>
        <taxon>Embryophyta</taxon>
        <taxon>Tracheophyta</taxon>
        <taxon>Spermatophyta</taxon>
        <taxon>Magnoliopsida</taxon>
        <taxon>eudicotyledons</taxon>
        <taxon>Gunneridae</taxon>
        <taxon>Pentapetalae</taxon>
        <taxon>rosids</taxon>
        <taxon>malvids</taxon>
        <taxon>Brassicales</taxon>
        <taxon>Brassicaceae</taxon>
        <taxon>Arabideae</taxon>
        <taxon>Arabis</taxon>
    </lineage>
</organism>
<feature type="compositionally biased region" description="Basic and acidic residues" evidence="1">
    <location>
        <begin position="76"/>
        <end position="100"/>
    </location>
</feature>
<feature type="compositionally biased region" description="Basic and acidic residues" evidence="1">
    <location>
        <begin position="1"/>
        <end position="13"/>
    </location>
</feature>
<comment type="caution">
    <text evidence="2">The sequence shown here is derived from an EMBL/GenBank/DDBJ whole genome shotgun (WGS) entry which is preliminary data.</text>
</comment>
<dbReference type="AlphaFoldDB" id="A0A565CW45"/>
<proteinExistence type="predicted"/>
<reference evidence="2" key="1">
    <citation type="submission" date="2019-07" db="EMBL/GenBank/DDBJ databases">
        <authorList>
            <person name="Dittberner H."/>
        </authorList>
    </citation>
    <scope>NUCLEOTIDE SEQUENCE [LARGE SCALE GENOMIC DNA]</scope>
</reference>
<evidence type="ECO:0000313" key="3">
    <source>
        <dbReference type="Proteomes" id="UP000489600"/>
    </source>
</evidence>
<accession>A0A565CW45</accession>
<sequence>MKRKAGVSDEATRDTNGPFAPEPTTVGHDVVSDPLDSDLSRLKGTSELARPPKDDKSAEPVAASLDEPSDMPGDEQEQHDTSSADIRPNAKLELADKSIDTDATAPSVELELAGNSIDPVASAPSMEAETATLENERLGELNDEYELAEFERELEEMVIPDNLVKLGQREKTSQTDADENQGQNKSAKERDI</sequence>
<feature type="region of interest" description="Disordered" evidence="1">
    <location>
        <begin position="165"/>
        <end position="192"/>
    </location>
</feature>
<feature type="region of interest" description="Disordered" evidence="1">
    <location>
        <begin position="1"/>
        <end position="140"/>
    </location>
</feature>
<evidence type="ECO:0000256" key="1">
    <source>
        <dbReference type="SAM" id="MobiDB-lite"/>
    </source>
</evidence>
<dbReference type="Proteomes" id="UP000489600">
    <property type="component" value="Unassembled WGS sequence"/>
</dbReference>